<accession>A0AA97H197</accession>
<dbReference type="SMART" id="SM00645">
    <property type="entry name" value="Pept_C1"/>
    <property type="match status" value="1"/>
</dbReference>
<dbReference type="EMBL" id="CP135996">
    <property type="protein sequence ID" value="WOC32203.1"/>
    <property type="molecule type" value="Genomic_DNA"/>
</dbReference>
<organism evidence="4 5">
    <name type="scientific">Caproicibacterium argilliputei</name>
    <dbReference type="NCBI Taxonomy" id="3030016"/>
    <lineage>
        <taxon>Bacteria</taxon>
        <taxon>Bacillati</taxon>
        <taxon>Bacillota</taxon>
        <taxon>Clostridia</taxon>
        <taxon>Eubacteriales</taxon>
        <taxon>Oscillospiraceae</taxon>
        <taxon>Caproicibacterium</taxon>
    </lineage>
</organism>
<keyword evidence="2" id="KW-0732">Signal</keyword>
<dbReference type="Gene3D" id="3.90.70.10">
    <property type="entry name" value="Cysteine proteinases"/>
    <property type="match status" value="1"/>
</dbReference>
<dbReference type="RefSeq" id="WP_275844261.1">
    <property type="nucleotide sequence ID" value="NZ_CP135996.1"/>
</dbReference>
<dbReference type="Pfam" id="PF00112">
    <property type="entry name" value="Peptidase_C1"/>
    <property type="match status" value="2"/>
</dbReference>
<dbReference type="GO" id="GO:0006508">
    <property type="term" value="P:proteolysis"/>
    <property type="evidence" value="ECO:0007669"/>
    <property type="project" value="InterPro"/>
</dbReference>
<dbReference type="AlphaFoldDB" id="A0AA97H197"/>
<dbReference type="KEGG" id="carl:PXC00_13595"/>
<dbReference type="InterPro" id="IPR000169">
    <property type="entry name" value="Pept_cys_AS"/>
</dbReference>
<evidence type="ECO:0000256" key="1">
    <source>
        <dbReference type="ARBA" id="ARBA00008455"/>
    </source>
</evidence>
<proteinExistence type="inferred from homology"/>
<evidence type="ECO:0000313" key="4">
    <source>
        <dbReference type="EMBL" id="WOC32203.1"/>
    </source>
</evidence>
<dbReference type="SUPFAM" id="SSF54001">
    <property type="entry name" value="Cysteine proteinases"/>
    <property type="match status" value="1"/>
</dbReference>
<feature type="signal peptide" evidence="2">
    <location>
        <begin position="1"/>
        <end position="26"/>
    </location>
</feature>
<dbReference type="InterPro" id="IPR040528">
    <property type="entry name" value="Lectin-like"/>
</dbReference>
<reference evidence="4" key="2">
    <citation type="submission" date="2024-06" db="EMBL/GenBank/DDBJ databases">
        <title>Caproicibacterium argilliputei sp. nov, a novel caproic acid producing anaerobic bacterium isolated from pit mud.</title>
        <authorList>
            <person name="Xia S."/>
        </authorList>
    </citation>
    <scope>NUCLEOTIDE SEQUENCE</scope>
    <source>
        <strain evidence="4">ZCY20-5</strain>
    </source>
</reference>
<dbReference type="GO" id="GO:0008234">
    <property type="term" value="F:cysteine-type peptidase activity"/>
    <property type="evidence" value="ECO:0007669"/>
    <property type="project" value="InterPro"/>
</dbReference>
<comment type="similarity">
    <text evidence="1">Belongs to the peptidase C1 family.</text>
</comment>
<dbReference type="Pfam" id="PF18560">
    <property type="entry name" value="Lectin_like"/>
    <property type="match status" value="1"/>
</dbReference>
<keyword evidence="5" id="KW-1185">Reference proteome</keyword>
<evidence type="ECO:0000256" key="2">
    <source>
        <dbReference type="SAM" id="SignalP"/>
    </source>
</evidence>
<sequence length="736" mass="78703">MKHFQKGIAVGTVLALLLSVSVPVSAAGTAVSSSSHLVKVGELQQNGAYLTMAEDHEPTARTALRRAQSTLPASYDLRTENRVTPVKDQKSNGTCWAFGALGSAESNLLTTLKSLGTAFSSVAAAGQAVDLSEKHLVWFAFHGQNSGTVSQYAGADTFTTADTFNIGGSRAISVPTLARWYGAADESDLPYKTTASGKLQAVTDSSLQTISRSHLQNAVFLPEPVVYDLQRNGLPGDISYSSEARTAVKQAIMQQGAVSVGYHAPEDTAEQNRFYGEDTNGYYCNDKKLYYANHEVTLVGWDDNYAKENFVSTPQGDGAWLVKNSWGSSATWTSGKSDEGGVGSDGYFYLSYYDLSLSEPTSFEMENTAYKGTQTAHTYSQIYQYDGAGLGASVWSSDEPVQFANVFTAREDTQLQAVSVQAARANATATIDIYVNPTEGNPASGGHLVSLKKTFSDAGYYTVPLGSNLLLNKGDTFSVVEQVSYPEDGQTLYGVLVESGKSNISEDGYGVEISCTAGQSYYKEANAGWKDQAGNDRLQTERGSTTGNAAIKVFANAPAVQSSRTGQTVLPLGSARTFTVTSKTKPQMVCGNGAVAQLHVLKPWDASTGEMQMEVYGCGHSGEETGIYANVNGMAQRLFTVSLSTPPFTSDTTVDVHMRVGQTYAFRIVPNSSSALPVYTVGDGSVLSTRFNGSVRQADGRTAYYYSYRCLKPGNAGVYISIGGQAYRVFACTVTR</sequence>
<name>A0AA97H197_9FIRM</name>
<feature type="domain" description="Peptidase C1A papain C-terminal" evidence="3">
    <location>
        <begin position="71"/>
        <end position="350"/>
    </location>
</feature>
<reference evidence="4" key="1">
    <citation type="submission" date="2023-09" db="EMBL/GenBank/DDBJ databases">
        <authorList>
            <person name="Zeng C."/>
        </authorList>
    </citation>
    <scope>NUCLEOTIDE SEQUENCE</scope>
    <source>
        <strain evidence="4">ZCY20-5</strain>
    </source>
</reference>
<dbReference type="InterPro" id="IPR025660">
    <property type="entry name" value="Pept_his_AS"/>
</dbReference>
<dbReference type="PROSITE" id="PS00639">
    <property type="entry name" value="THIOL_PROTEASE_HIS"/>
    <property type="match status" value="1"/>
</dbReference>
<dbReference type="InterPro" id="IPR013128">
    <property type="entry name" value="Peptidase_C1A"/>
</dbReference>
<protein>
    <submittedName>
        <fullName evidence="4">Lectin like domain-containing protein</fullName>
    </submittedName>
</protein>
<dbReference type="CDD" id="cd02619">
    <property type="entry name" value="Peptidase_C1"/>
    <property type="match status" value="1"/>
</dbReference>
<dbReference type="PROSITE" id="PS00139">
    <property type="entry name" value="THIOL_PROTEASE_CYS"/>
    <property type="match status" value="1"/>
</dbReference>
<feature type="chain" id="PRO_5041739650" evidence="2">
    <location>
        <begin position="27"/>
        <end position="736"/>
    </location>
</feature>
<dbReference type="Proteomes" id="UP001300604">
    <property type="component" value="Chromosome"/>
</dbReference>
<evidence type="ECO:0000259" key="3">
    <source>
        <dbReference type="SMART" id="SM00645"/>
    </source>
</evidence>
<dbReference type="PANTHER" id="PTHR12411">
    <property type="entry name" value="CYSTEINE PROTEASE FAMILY C1-RELATED"/>
    <property type="match status" value="1"/>
</dbReference>
<dbReference type="InterPro" id="IPR038765">
    <property type="entry name" value="Papain-like_cys_pep_sf"/>
</dbReference>
<evidence type="ECO:0000313" key="5">
    <source>
        <dbReference type="Proteomes" id="UP001300604"/>
    </source>
</evidence>
<dbReference type="InterPro" id="IPR000668">
    <property type="entry name" value="Peptidase_C1A_C"/>
</dbReference>
<gene>
    <name evidence="4" type="ORF">PXC00_13595</name>
</gene>